<dbReference type="GO" id="GO:0006285">
    <property type="term" value="P:base-excision repair, AP site formation"/>
    <property type="evidence" value="ECO:0007669"/>
    <property type="project" value="TreeGrafter"/>
</dbReference>
<evidence type="ECO:0000259" key="5">
    <source>
        <dbReference type="SMART" id="SM00478"/>
    </source>
</evidence>
<protein>
    <submittedName>
        <fullName evidence="6">DNA glycosylase</fullName>
    </submittedName>
</protein>
<dbReference type="GO" id="GO:0008725">
    <property type="term" value="F:DNA-3-methyladenine glycosylase activity"/>
    <property type="evidence" value="ECO:0007669"/>
    <property type="project" value="TreeGrafter"/>
</dbReference>
<dbReference type="OrthoDB" id="415889at2759"/>
<organism evidence="6 7">
    <name type="scientific">Piedraia hortae CBS 480.64</name>
    <dbReference type="NCBI Taxonomy" id="1314780"/>
    <lineage>
        <taxon>Eukaryota</taxon>
        <taxon>Fungi</taxon>
        <taxon>Dikarya</taxon>
        <taxon>Ascomycota</taxon>
        <taxon>Pezizomycotina</taxon>
        <taxon>Dothideomycetes</taxon>
        <taxon>Dothideomycetidae</taxon>
        <taxon>Capnodiales</taxon>
        <taxon>Piedraiaceae</taxon>
        <taxon>Piedraia</taxon>
    </lineage>
</organism>
<dbReference type="PANTHER" id="PTHR43003">
    <property type="entry name" value="DNA-3-METHYLADENINE GLYCOSYLASE"/>
    <property type="match status" value="1"/>
</dbReference>
<evidence type="ECO:0000313" key="7">
    <source>
        <dbReference type="Proteomes" id="UP000799421"/>
    </source>
</evidence>
<comment type="similarity">
    <text evidence="1">Belongs to the alkylbase DNA glycosidase AlkA family.</text>
</comment>
<feature type="region of interest" description="Disordered" evidence="4">
    <location>
        <begin position="148"/>
        <end position="192"/>
    </location>
</feature>
<dbReference type="SUPFAM" id="SSF48150">
    <property type="entry name" value="DNA-glycosylase"/>
    <property type="match status" value="1"/>
</dbReference>
<keyword evidence="3" id="KW-0234">DNA repair</keyword>
<dbReference type="InterPro" id="IPR011257">
    <property type="entry name" value="DNA_glycosylase"/>
</dbReference>
<gene>
    <name evidence="6" type="ORF">K470DRAFT_255293</name>
</gene>
<dbReference type="InterPro" id="IPR003265">
    <property type="entry name" value="HhH-GPD_domain"/>
</dbReference>
<accession>A0A6A7C6P0</accession>
<evidence type="ECO:0000256" key="3">
    <source>
        <dbReference type="ARBA" id="ARBA00023204"/>
    </source>
</evidence>
<dbReference type="InterPro" id="IPR051912">
    <property type="entry name" value="Alkylbase_DNA_Glycosylase/TA"/>
</dbReference>
<evidence type="ECO:0000256" key="1">
    <source>
        <dbReference type="ARBA" id="ARBA00010817"/>
    </source>
</evidence>
<feature type="compositionally biased region" description="Basic residues" evidence="4">
    <location>
        <begin position="162"/>
        <end position="171"/>
    </location>
</feature>
<dbReference type="GO" id="GO:0032131">
    <property type="term" value="F:alkylated DNA binding"/>
    <property type="evidence" value="ECO:0007669"/>
    <property type="project" value="TreeGrafter"/>
</dbReference>
<dbReference type="SMART" id="SM00478">
    <property type="entry name" value="ENDO3c"/>
    <property type="match status" value="1"/>
</dbReference>
<sequence>MRLRVHQRYLDQTQRDESLKTYTSIRSTNAWTKWQAANFLRSVNDQIWRKGCSGTVNAWEKAQDVSTAYNICSTNLPLMSSAIQCGGFHALGRPSFGTARVQHQLGCQRKWLQDRQASHHFHRLLNDTMMLPRRSLRVRAINSAATAPLDPSLENTNVKQKPVAKKRKRPVKATPKAVAEVDELPGPKIPKTNQKETLIQQQQAIATPQSDTPNLTQNLVSTAISKDNPTLPDEAHEAPHLPPSLPVSDDAAFTNSSPAVLDQACAHLIRQDSRFVPLIARHACSLFSASGLAETINPFQSLVSGIIGQQVSTSAARSIRGKFIALFPDAASDGFPTPAQVAEKPIPDLRPAGLSQRKAEYISGLAQRFVNGELTADLLTRASDAEVRERLIAVRGLGEWSVHMFMCFGLKRLDIWATGDLGVQRGVAQLLGRNVKNTKAKGKWKFVTEKEMVEFAEPYRPYRSLLMWYLWKLGDMDVDVLSAG</sequence>
<dbReference type="Gene3D" id="1.10.340.30">
    <property type="entry name" value="Hypothetical protein, domain 2"/>
    <property type="match status" value="1"/>
</dbReference>
<dbReference type="FunFam" id="1.10.340.30:FF:000004">
    <property type="entry name" value="DNA-3-methyladenine glycosylase II"/>
    <property type="match status" value="1"/>
</dbReference>
<evidence type="ECO:0000313" key="6">
    <source>
        <dbReference type="EMBL" id="KAF2863171.1"/>
    </source>
</evidence>
<dbReference type="Pfam" id="PF00730">
    <property type="entry name" value="HhH-GPD"/>
    <property type="match status" value="1"/>
</dbReference>
<reference evidence="6" key="1">
    <citation type="journal article" date="2020" name="Stud. Mycol.">
        <title>101 Dothideomycetes genomes: a test case for predicting lifestyles and emergence of pathogens.</title>
        <authorList>
            <person name="Haridas S."/>
            <person name="Albert R."/>
            <person name="Binder M."/>
            <person name="Bloem J."/>
            <person name="Labutti K."/>
            <person name="Salamov A."/>
            <person name="Andreopoulos B."/>
            <person name="Baker S."/>
            <person name="Barry K."/>
            <person name="Bills G."/>
            <person name="Bluhm B."/>
            <person name="Cannon C."/>
            <person name="Castanera R."/>
            <person name="Culley D."/>
            <person name="Daum C."/>
            <person name="Ezra D."/>
            <person name="Gonzalez J."/>
            <person name="Henrissat B."/>
            <person name="Kuo A."/>
            <person name="Liang C."/>
            <person name="Lipzen A."/>
            <person name="Lutzoni F."/>
            <person name="Magnuson J."/>
            <person name="Mondo S."/>
            <person name="Nolan M."/>
            <person name="Ohm R."/>
            <person name="Pangilinan J."/>
            <person name="Park H.-J."/>
            <person name="Ramirez L."/>
            <person name="Alfaro M."/>
            <person name="Sun H."/>
            <person name="Tritt A."/>
            <person name="Yoshinaga Y."/>
            <person name="Zwiers L.-H."/>
            <person name="Turgeon B."/>
            <person name="Goodwin S."/>
            <person name="Spatafora J."/>
            <person name="Crous P."/>
            <person name="Grigoriev I."/>
        </authorList>
    </citation>
    <scope>NUCLEOTIDE SEQUENCE</scope>
    <source>
        <strain evidence="6">CBS 480.64</strain>
    </source>
</reference>
<keyword evidence="2" id="KW-0227">DNA damage</keyword>
<feature type="region of interest" description="Disordered" evidence="4">
    <location>
        <begin position="225"/>
        <end position="250"/>
    </location>
</feature>
<feature type="domain" description="HhH-GPD" evidence="5">
    <location>
        <begin position="307"/>
        <end position="476"/>
    </location>
</feature>
<dbReference type="GO" id="GO:0043916">
    <property type="term" value="F:DNA-7-methylguanine glycosylase activity"/>
    <property type="evidence" value="ECO:0007669"/>
    <property type="project" value="TreeGrafter"/>
</dbReference>
<dbReference type="EMBL" id="MU005962">
    <property type="protein sequence ID" value="KAF2863171.1"/>
    <property type="molecule type" value="Genomic_DNA"/>
</dbReference>
<dbReference type="Gene3D" id="1.10.1670.40">
    <property type="match status" value="1"/>
</dbReference>
<dbReference type="PANTHER" id="PTHR43003:SF5">
    <property type="entry name" value="DNA-3-METHYLADENINE GLYCOSYLASE"/>
    <property type="match status" value="1"/>
</dbReference>
<dbReference type="AlphaFoldDB" id="A0A6A7C6P0"/>
<dbReference type="GO" id="GO:0032993">
    <property type="term" value="C:protein-DNA complex"/>
    <property type="evidence" value="ECO:0007669"/>
    <property type="project" value="TreeGrafter"/>
</dbReference>
<dbReference type="Proteomes" id="UP000799421">
    <property type="component" value="Unassembled WGS sequence"/>
</dbReference>
<dbReference type="GO" id="GO:0005634">
    <property type="term" value="C:nucleus"/>
    <property type="evidence" value="ECO:0007669"/>
    <property type="project" value="TreeGrafter"/>
</dbReference>
<evidence type="ECO:0000256" key="2">
    <source>
        <dbReference type="ARBA" id="ARBA00022763"/>
    </source>
</evidence>
<keyword evidence="7" id="KW-1185">Reference proteome</keyword>
<name>A0A6A7C6P0_9PEZI</name>
<dbReference type="GO" id="GO:0006307">
    <property type="term" value="P:DNA alkylation repair"/>
    <property type="evidence" value="ECO:0007669"/>
    <property type="project" value="TreeGrafter"/>
</dbReference>
<evidence type="ECO:0000256" key="4">
    <source>
        <dbReference type="SAM" id="MobiDB-lite"/>
    </source>
</evidence>
<proteinExistence type="inferred from homology"/>
<dbReference type="CDD" id="cd00056">
    <property type="entry name" value="ENDO3c"/>
    <property type="match status" value="1"/>
</dbReference>